<dbReference type="CDD" id="cd03039">
    <property type="entry name" value="GST_N_Sigma_like"/>
    <property type="match status" value="1"/>
</dbReference>
<dbReference type="GO" id="GO:0004662">
    <property type="term" value="F:CAAX-protein geranylgeranyltransferase activity"/>
    <property type="evidence" value="ECO:0007669"/>
    <property type="project" value="UniProtKB-EC"/>
</dbReference>
<evidence type="ECO:0000259" key="20">
    <source>
        <dbReference type="PROSITE" id="PS50405"/>
    </source>
</evidence>
<comment type="similarity">
    <text evidence="11">Belongs to the GST superfamily. Sigma family.</text>
</comment>
<dbReference type="Gene3D" id="3.40.30.10">
    <property type="entry name" value="Glutaredoxin"/>
    <property type="match status" value="1"/>
</dbReference>
<dbReference type="GO" id="GO:0004660">
    <property type="term" value="F:protein farnesyltransferase activity"/>
    <property type="evidence" value="ECO:0007669"/>
    <property type="project" value="UniProtKB-EC"/>
</dbReference>
<dbReference type="Pfam" id="PF01239">
    <property type="entry name" value="PPTA"/>
    <property type="match status" value="3"/>
</dbReference>
<reference evidence="21 22" key="1">
    <citation type="submission" date="2015-04" db="EMBL/GenBank/DDBJ databases">
        <authorList>
            <person name="Syromyatnikov M.Y."/>
            <person name="Popov V.N."/>
        </authorList>
    </citation>
    <scope>NUCLEOTIDE SEQUENCE [LARGE SCALE GENOMIC DNA]</scope>
</reference>
<dbReference type="PROSITE" id="PS51147">
    <property type="entry name" value="PFTA"/>
    <property type="match status" value="4"/>
</dbReference>
<evidence type="ECO:0000256" key="4">
    <source>
        <dbReference type="ARBA" id="ARBA00012452"/>
    </source>
</evidence>
<keyword evidence="22" id="KW-1185">Reference proteome</keyword>
<feature type="domain" description="GST N-terminal" evidence="19">
    <location>
        <begin position="2"/>
        <end position="79"/>
    </location>
</feature>
<organism evidence="21 22">
    <name type="scientific">Clunio marinus</name>
    <dbReference type="NCBI Taxonomy" id="568069"/>
    <lineage>
        <taxon>Eukaryota</taxon>
        <taxon>Metazoa</taxon>
        <taxon>Ecdysozoa</taxon>
        <taxon>Arthropoda</taxon>
        <taxon>Hexapoda</taxon>
        <taxon>Insecta</taxon>
        <taxon>Pterygota</taxon>
        <taxon>Neoptera</taxon>
        <taxon>Endopterygota</taxon>
        <taxon>Diptera</taxon>
        <taxon>Nematocera</taxon>
        <taxon>Chironomoidea</taxon>
        <taxon>Chironomidae</taxon>
        <taxon>Clunio</taxon>
    </lineage>
</organism>
<dbReference type="PANTHER" id="PTHR11129">
    <property type="entry name" value="PROTEIN FARNESYLTRANSFERASE ALPHA SUBUNIT/RAB GERANYLGERANYL TRANSFERASE ALPHA SUBUNIT"/>
    <property type="match status" value="1"/>
</dbReference>
<keyword evidence="9" id="KW-0677">Repeat</keyword>
<evidence type="ECO:0000256" key="15">
    <source>
        <dbReference type="ARBA" id="ARBA00043086"/>
    </source>
</evidence>
<dbReference type="OrthoDB" id="272289at2759"/>
<comment type="similarity">
    <text evidence="2">Belongs to the protein prenyltransferase subunit alpha family.</text>
</comment>
<dbReference type="Pfam" id="PF14497">
    <property type="entry name" value="GST_C_3"/>
    <property type="match status" value="1"/>
</dbReference>
<evidence type="ECO:0000256" key="9">
    <source>
        <dbReference type="ARBA" id="ARBA00022737"/>
    </source>
</evidence>
<dbReference type="SUPFAM" id="SSF47616">
    <property type="entry name" value="GST C-terminal domain-like"/>
    <property type="match status" value="1"/>
</dbReference>
<evidence type="ECO:0000256" key="16">
    <source>
        <dbReference type="ARBA" id="ARBA00043219"/>
    </source>
</evidence>
<evidence type="ECO:0000256" key="5">
    <source>
        <dbReference type="ARBA" id="ARBA00012700"/>
    </source>
</evidence>
<dbReference type="InterPro" id="IPR010987">
    <property type="entry name" value="Glutathione-S-Trfase_C-like"/>
</dbReference>
<evidence type="ECO:0000256" key="6">
    <source>
        <dbReference type="ARBA" id="ARBA00012702"/>
    </source>
</evidence>
<dbReference type="EMBL" id="CVRI01000036">
    <property type="protein sequence ID" value="CRK93022.1"/>
    <property type="molecule type" value="Genomic_DNA"/>
</dbReference>
<dbReference type="InterPro" id="IPR002088">
    <property type="entry name" value="Prenyl_trans_a"/>
</dbReference>
<dbReference type="Proteomes" id="UP000183832">
    <property type="component" value="Unassembled WGS sequence"/>
</dbReference>
<dbReference type="AlphaFoldDB" id="A0A1J1I2E5"/>
<dbReference type="CDD" id="cd03192">
    <property type="entry name" value="GST_C_Sigma_like"/>
    <property type="match status" value="1"/>
</dbReference>
<dbReference type="GO" id="GO:0005965">
    <property type="term" value="C:protein farnesyltransferase complex"/>
    <property type="evidence" value="ECO:0007669"/>
    <property type="project" value="TreeGrafter"/>
</dbReference>
<dbReference type="PROSITE" id="PS50404">
    <property type="entry name" value="GST_NTER"/>
    <property type="match status" value="1"/>
</dbReference>
<evidence type="ECO:0000256" key="18">
    <source>
        <dbReference type="SAM" id="MobiDB-lite"/>
    </source>
</evidence>
<dbReference type="EC" id="2.5.1.58" evidence="6"/>
<comment type="cofactor">
    <cofactor evidence="1">
        <name>Mg(2+)</name>
        <dbReference type="ChEBI" id="CHEBI:18420"/>
    </cofactor>
</comment>
<evidence type="ECO:0000256" key="1">
    <source>
        <dbReference type="ARBA" id="ARBA00001946"/>
    </source>
</evidence>
<evidence type="ECO:0000256" key="2">
    <source>
        <dbReference type="ARBA" id="ARBA00006734"/>
    </source>
</evidence>
<evidence type="ECO:0000256" key="13">
    <source>
        <dbReference type="ARBA" id="ARBA00041392"/>
    </source>
</evidence>
<dbReference type="Pfam" id="PF02798">
    <property type="entry name" value="GST_N"/>
    <property type="match status" value="1"/>
</dbReference>
<comment type="subunit">
    <text evidence="3">Homodimer.</text>
</comment>
<evidence type="ECO:0000256" key="11">
    <source>
        <dbReference type="ARBA" id="ARBA00038317"/>
    </source>
</evidence>
<dbReference type="SFLD" id="SFLDG01205">
    <property type="entry name" value="AMPS.1"/>
    <property type="match status" value="1"/>
</dbReference>
<evidence type="ECO:0000313" key="21">
    <source>
        <dbReference type="EMBL" id="CRK93022.1"/>
    </source>
</evidence>
<dbReference type="InterPro" id="IPR004046">
    <property type="entry name" value="GST_C"/>
</dbReference>
<evidence type="ECO:0000256" key="17">
    <source>
        <dbReference type="ARBA" id="ARBA00047960"/>
    </source>
</evidence>
<dbReference type="SUPFAM" id="SSF48439">
    <property type="entry name" value="Protein prenylyltransferase"/>
    <property type="match status" value="1"/>
</dbReference>
<protein>
    <recommendedName>
        <fullName evidence="12">Protein farnesyltransferase/geranylgeranyltransferase type-1 subunit alpha</fullName>
        <ecNumber evidence="4">2.5.1.18</ecNumber>
        <ecNumber evidence="6">2.5.1.58</ecNumber>
        <ecNumber evidence="5">2.5.1.59</ecNumber>
    </recommendedName>
    <alternativeName>
        <fullName evidence="15">CAAX farnesyltransferase subunit alpha</fullName>
    </alternativeName>
    <alternativeName>
        <fullName evidence="14">FTase-alpha</fullName>
    </alternativeName>
    <alternativeName>
        <fullName evidence="13">Ras proteins prenyltransferase subunit alpha</fullName>
    </alternativeName>
    <alternativeName>
        <fullName evidence="16">Type I protein geranyl-geranyltransferase subunit alpha</fullName>
    </alternativeName>
</protein>
<evidence type="ECO:0000256" key="3">
    <source>
        <dbReference type="ARBA" id="ARBA00011738"/>
    </source>
</evidence>
<dbReference type="Gene3D" id="1.25.40.120">
    <property type="entry name" value="Protein prenylyltransferase"/>
    <property type="match status" value="1"/>
</dbReference>
<dbReference type="STRING" id="568069.A0A1J1I2E5"/>
<gene>
    <name evidence="21" type="ORF">CLUMA_CG006591</name>
</gene>
<dbReference type="Gene3D" id="1.20.1050.10">
    <property type="match status" value="1"/>
</dbReference>
<feature type="region of interest" description="Disordered" evidence="18">
    <location>
        <begin position="535"/>
        <end position="558"/>
    </location>
</feature>
<dbReference type="PANTHER" id="PTHR11129:SF1">
    <property type="entry name" value="PROTEIN FARNESYLTRANSFERASE_GERANYLGERANYLTRANSFERASE TYPE-1 SUBUNIT ALPHA"/>
    <property type="match status" value="1"/>
</dbReference>
<evidence type="ECO:0000256" key="7">
    <source>
        <dbReference type="ARBA" id="ARBA00022602"/>
    </source>
</evidence>
<feature type="domain" description="GST C-terminal" evidence="20">
    <location>
        <begin position="81"/>
        <end position="203"/>
    </location>
</feature>
<evidence type="ECO:0000256" key="14">
    <source>
        <dbReference type="ARBA" id="ARBA00042436"/>
    </source>
</evidence>
<dbReference type="SUPFAM" id="SSF52833">
    <property type="entry name" value="Thioredoxin-like"/>
    <property type="match status" value="1"/>
</dbReference>
<dbReference type="FunFam" id="1.20.1050.10:FF:000030">
    <property type="entry name" value="Glutathione S-transferase S1"/>
    <property type="match status" value="1"/>
</dbReference>
<feature type="compositionally biased region" description="Basic and acidic residues" evidence="18">
    <location>
        <begin position="535"/>
        <end position="550"/>
    </location>
</feature>
<evidence type="ECO:0000313" key="22">
    <source>
        <dbReference type="Proteomes" id="UP000183832"/>
    </source>
</evidence>
<evidence type="ECO:0000256" key="12">
    <source>
        <dbReference type="ARBA" id="ARBA00040965"/>
    </source>
</evidence>
<dbReference type="FunFam" id="3.40.30.10:FF:000035">
    <property type="entry name" value="hematopoietic prostaglandin D synthase"/>
    <property type="match status" value="1"/>
</dbReference>
<dbReference type="EC" id="2.5.1.18" evidence="4"/>
<dbReference type="SFLD" id="SFLDS00019">
    <property type="entry name" value="Glutathione_Transferase_(cytos"/>
    <property type="match status" value="1"/>
</dbReference>
<comment type="catalytic activity">
    <reaction evidence="17">
        <text>RX + glutathione = an S-substituted glutathione + a halide anion + H(+)</text>
        <dbReference type="Rhea" id="RHEA:16437"/>
        <dbReference type="ChEBI" id="CHEBI:15378"/>
        <dbReference type="ChEBI" id="CHEBI:16042"/>
        <dbReference type="ChEBI" id="CHEBI:17792"/>
        <dbReference type="ChEBI" id="CHEBI:57925"/>
        <dbReference type="ChEBI" id="CHEBI:90779"/>
        <dbReference type="EC" id="2.5.1.18"/>
    </reaction>
</comment>
<dbReference type="EC" id="2.5.1.59" evidence="5"/>
<evidence type="ECO:0000256" key="8">
    <source>
        <dbReference type="ARBA" id="ARBA00022679"/>
    </source>
</evidence>
<dbReference type="SFLD" id="SFLDG00363">
    <property type="entry name" value="AMPS_(cytGST):_Alpha-__Mu-__Pi"/>
    <property type="match status" value="1"/>
</dbReference>
<dbReference type="InterPro" id="IPR036249">
    <property type="entry name" value="Thioredoxin-like_sf"/>
</dbReference>
<dbReference type="GO" id="GO:0004602">
    <property type="term" value="F:glutathione peroxidase activity"/>
    <property type="evidence" value="ECO:0007669"/>
    <property type="project" value="UniProtKB-ARBA"/>
</dbReference>
<proteinExistence type="inferred from homology"/>
<dbReference type="GO" id="GO:0004364">
    <property type="term" value="F:glutathione transferase activity"/>
    <property type="evidence" value="ECO:0007669"/>
    <property type="project" value="UniProtKB-EC"/>
</dbReference>
<accession>A0A1J1I2E5</accession>
<keyword evidence="10" id="KW-0460">Magnesium</keyword>
<evidence type="ECO:0000259" key="19">
    <source>
        <dbReference type="PROSITE" id="PS50404"/>
    </source>
</evidence>
<keyword evidence="7" id="KW-0637">Prenyltransferase</keyword>
<keyword evidence="8" id="KW-0808">Transferase</keyword>
<name>A0A1J1I2E5_9DIPT</name>
<sequence>MPHYKVMYFNLKALAEPIRLLLSYGKLEFEDVRVERENWPALKPSMPMGQMPILEVDGKRVHQSTAICRYLAKEVGLAGSNTWEDLEIDIAVDTINDLRSKIAIVSYEEDQKLQATKREKLEAEILPFYLEKLDALAKENNGHFALKKLTWADLHFVGILDYLNYMVKYDFVAKYPNLKKVVDNVLSVDNIKKWIEKRPYKKLVFEINLTLKDKMSDSSDEDFNENYVMYKERLEWRDVKPIKQNDGANPVVAIAYSEKFADVYNYFRGILAIQEKSERALELTTNALRLNAANYTYRREILKTLNKDLYQELGYIADVIHENPKNYQVWHHRRVIVEWLNDPSFELELTETILDIDAKNYHAWQHRQWAIQTYDLFDNELAYIDKLLSMDVRNNSAWNQRFFVLKHIGLTDEVVQMELHYAMNRIRLIKNNESSWNFLKGLLEFGDNSISKFPDVELFAEELYNTGNRSPYLLAFLVDMYIEKTMHVYKTNNYDDPEIYARKVCELCDMLANHYDTIRYKYWKYVQQKFKDDKEQAKQPIDEPSEEQKLNKIKKKKDKIGKCGKSWKTSERLGKILETQDFFVRKTWKRIEELKP</sequence>
<dbReference type="InterPro" id="IPR036282">
    <property type="entry name" value="Glutathione-S-Trfase_C_sf"/>
</dbReference>
<dbReference type="InterPro" id="IPR040079">
    <property type="entry name" value="Glutathione_S-Trfase"/>
</dbReference>
<dbReference type="GO" id="GO:0005953">
    <property type="term" value="C:CAAX-protein geranylgeranyltransferase complex"/>
    <property type="evidence" value="ECO:0007669"/>
    <property type="project" value="TreeGrafter"/>
</dbReference>
<evidence type="ECO:0000256" key="10">
    <source>
        <dbReference type="ARBA" id="ARBA00022842"/>
    </source>
</evidence>
<dbReference type="InterPro" id="IPR004045">
    <property type="entry name" value="Glutathione_S-Trfase_N"/>
</dbReference>
<dbReference type="PROSITE" id="PS50405">
    <property type="entry name" value="GST_CTER"/>
    <property type="match status" value="1"/>
</dbReference>